<dbReference type="SUPFAM" id="SSF51182">
    <property type="entry name" value="RmlC-like cupins"/>
    <property type="match status" value="1"/>
</dbReference>
<dbReference type="AlphaFoldDB" id="A0A9P4J316"/>
<dbReference type="InterPro" id="IPR051610">
    <property type="entry name" value="GPI/OXD"/>
</dbReference>
<feature type="binding site" evidence="3">
    <location>
        <position position="189"/>
    </location>
    <ligand>
        <name>Mn(2+)</name>
        <dbReference type="ChEBI" id="CHEBI:29035"/>
        <label>1</label>
    </ligand>
</feature>
<evidence type="ECO:0000259" key="5">
    <source>
        <dbReference type="SMART" id="SM00835"/>
    </source>
</evidence>
<feature type="domain" description="Cupin type-1" evidence="5">
    <location>
        <begin position="99"/>
        <end position="242"/>
    </location>
</feature>
<feature type="active site" description="Proton donor" evidence="2">
    <location>
        <position position="381"/>
    </location>
</feature>
<dbReference type="EMBL" id="ML996083">
    <property type="protein sequence ID" value="KAF2154537.1"/>
    <property type="molecule type" value="Genomic_DNA"/>
</dbReference>
<gene>
    <name evidence="6" type="ORF">K461DRAFT_310981</name>
</gene>
<dbReference type="PANTHER" id="PTHR35848:SF9">
    <property type="entry name" value="SLL1358 PROTEIN"/>
    <property type="match status" value="1"/>
</dbReference>
<comment type="cofactor">
    <cofactor evidence="3">
        <name>Mn(2+)</name>
        <dbReference type="ChEBI" id="CHEBI:29035"/>
    </cofactor>
    <text evidence="3">Binds 2 manganese ions per subunit.</text>
</comment>
<dbReference type="Proteomes" id="UP000799439">
    <property type="component" value="Unassembled WGS sequence"/>
</dbReference>
<accession>A0A9P4J316</accession>
<dbReference type="CDD" id="cd20304">
    <property type="entry name" value="cupin_OxDC_N"/>
    <property type="match status" value="1"/>
</dbReference>
<feature type="binding site" evidence="3">
    <location>
        <position position="366"/>
    </location>
    <ligand>
        <name>Mn(2+)</name>
        <dbReference type="ChEBI" id="CHEBI:29035"/>
        <label>2</label>
    </ligand>
</feature>
<dbReference type="PANTHER" id="PTHR35848">
    <property type="entry name" value="OXALATE-BINDING PROTEIN"/>
    <property type="match status" value="1"/>
</dbReference>
<evidence type="ECO:0000256" key="3">
    <source>
        <dbReference type="PIRSR" id="PIRSR617774-2"/>
    </source>
</evidence>
<feature type="signal peptide" evidence="4">
    <location>
        <begin position="1"/>
        <end position="21"/>
    </location>
</feature>
<keyword evidence="1 3" id="KW-0479">Metal-binding</keyword>
<keyword evidence="7" id="KW-1185">Reference proteome</keyword>
<feature type="binding site" evidence="3">
    <location>
        <position position="320"/>
    </location>
    <ligand>
        <name>Mn(2+)</name>
        <dbReference type="ChEBI" id="CHEBI:29035"/>
        <label>2</label>
    </ligand>
</feature>
<sequence>MRFSTYVFAVVLAQTTGSVVSASPVASAGMPLPLKGGKHLRPVIERRALADGQGAPGQPIWGNRGAPISGGTNQYLDNTNPDNLGAQSTDNGVVVNLKWSFSDSKTRALPGGWTREQVVTDLPASKDIAAAQQHLTKGTYRELHWHRVAEWGFLYKGQIKLFAVDQDGKNQVETLDPGDYWYFPKGSAHGVQGLADQSEYLLVFDDGNFDASGTTFMVDDWIAHTPKSILAKNFGVNASVFDSVPKTDPYLVTGIAEPEEQQDSPYGKTDYVYFGSQKPHTNAPGGGGTVQIVDTTVFPTAKTIASSLVTLEPGALRELHWHPNADEWLYFLSGNARATVFIGGSTARTFDFSAGDTAVFPDNSGHYVENTSKNETLVWLELYKSDRVQDISLTQWLALTPIHTVAEVLNISTDVVKNLKKEKQLIIAAN</sequence>
<feature type="binding site" evidence="3">
    <location>
        <position position="322"/>
    </location>
    <ligand>
        <name>Mn(2+)</name>
        <dbReference type="ChEBI" id="CHEBI:29035"/>
        <label>2</label>
    </ligand>
</feature>
<dbReference type="Pfam" id="PF00190">
    <property type="entry name" value="Cupin_1"/>
    <property type="match status" value="2"/>
</dbReference>
<protein>
    <submittedName>
        <fullName evidence="6">Bicupin, oxalate decarboxylase/oxidase</fullName>
    </submittedName>
</protein>
<reference evidence="6" key="1">
    <citation type="journal article" date="2020" name="Stud. Mycol.">
        <title>101 Dothideomycetes genomes: a test case for predicting lifestyles and emergence of pathogens.</title>
        <authorList>
            <person name="Haridas S."/>
            <person name="Albert R."/>
            <person name="Binder M."/>
            <person name="Bloem J."/>
            <person name="Labutti K."/>
            <person name="Salamov A."/>
            <person name="Andreopoulos B."/>
            <person name="Baker S."/>
            <person name="Barry K."/>
            <person name="Bills G."/>
            <person name="Bluhm B."/>
            <person name="Cannon C."/>
            <person name="Castanera R."/>
            <person name="Culley D."/>
            <person name="Daum C."/>
            <person name="Ezra D."/>
            <person name="Gonzalez J."/>
            <person name="Henrissat B."/>
            <person name="Kuo A."/>
            <person name="Liang C."/>
            <person name="Lipzen A."/>
            <person name="Lutzoni F."/>
            <person name="Magnuson J."/>
            <person name="Mondo S."/>
            <person name="Nolan M."/>
            <person name="Ohm R."/>
            <person name="Pangilinan J."/>
            <person name="Park H.-J."/>
            <person name="Ramirez L."/>
            <person name="Alfaro M."/>
            <person name="Sun H."/>
            <person name="Tritt A."/>
            <person name="Yoshinaga Y."/>
            <person name="Zwiers L.-H."/>
            <person name="Turgeon B."/>
            <person name="Goodwin S."/>
            <person name="Spatafora J."/>
            <person name="Crous P."/>
            <person name="Grigoriev I."/>
        </authorList>
    </citation>
    <scope>NUCLEOTIDE SEQUENCE</scope>
    <source>
        <strain evidence="6">CBS 260.36</strain>
    </source>
</reference>
<dbReference type="OrthoDB" id="10263073at2759"/>
<feature type="binding site" evidence="3">
    <location>
        <position position="327"/>
    </location>
    <ligand>
        <name>Mn(2+)</name>
        <dbReference type="ChEBI" id="CHEBI:29035"/>
        <label>2</label>
    </ligand>
</feature>
<comment type="caution">
    <text evidence="6">The sequence shown here is derived from an EMBL/GenBank/DDBJ whole genome shotgun (WGS) entry which is preliminary data.</text>
</comment>
<dbReference type="InterPro" id="IPR006045">
    <property type="entry name" value="Cupin_1"/>
</dbReference>
<evidence type="ECO:0000256" key="2">
    <source>
        <dbReference type="PIRSR" id="PIRSR617774-1"/>
    </source>
</evidence>
<keyword evidence="4" id="KW-0732">Signal</keyword>
<evidence type="ECO:0000313" key="7">
    <source>
        <dbReference type="Proteomes" id="UP000799439"/>
    </source>
</evidence>
<feature type="domain" description="Cupin type-1" evidence="5">
    <location>
        <begin position="272"/>
        <end position="417"/>
    </location>
</feature>
<dbReference type="InterPro" id="IPR014710">
    <property type="entry name" value="RmlC-like_jellyroll"/>
</dbReference>
<feature type="chain" id="PRO_5040361429" evidence="4">
    <location>
        <begin position="22"/>
        <end position="430"/>
    </location>
</feature>
<evidence type="ECO:0000256" key="4">
    <source>
        <dbReference type="SAM" id="SignalP"/>
    </source>
</evidence>
<dbReference type="InterPro" id="IPR011051">
    <property type="entry name" value="RmlC_Cupin_sf"/>
</dbReference>
<feature type="binding site" evidence="3">
    <location>
        <position position="146"/>
    </location>
    <ligand>
        <name>Mn(2+)</name>
        <dbReference type="ChEBI" id="CHEBI:29035"/>
        <label>1</label>
    </ligand>
</feature>
<feature type="binding site" evidence="3">
    <location>
        <position position="144"/>
    </location>
    <ligand>
        <name>Mn(2+)</name>
        <dbReference type="ChEBI" id="CHEBI:29035"/>
        <label>1</label>
    </ligand>
</feature>
<name>A0A9P4J316_9PEZI</name>
<dbReference type="Gene3D" id="2.60.120.10">
    <property type="entry name" value="Jelly Rolls"/>
    <property type="match status" value="2"/>
</dbReference>
<evidence type="ECO:0000313" key="6">
    <source>
        <dbReference type="EMBL" id="KAF2154537.1"/>
    </source>
</evidence>
<dbReference type="GO" id="GO:0033609">
    <property type="term" value="P:oxalate metabolic process"/>
    <property type="evidence" value="ECO:0007669"/>
    <property type="project" value="InterPro"/>
</dbReference>
<organism evidence="6 7">
    <name type="scientific">Myriangium duriaei CBS 260.36</name>
    <dbReference type="NCBI Taxonomy" id="1168546"/>
    <lineage>
        <taxon>Eukaryota</taxon>
        <taxon>Fungi</taxon>
        <taxon>Dikarya</taxon>
        <taxon>Ascomycota</taxon>
        <taxon>Pezizomycotina</taxon>
        <taxon>Dothideomycetes</taxon>
        <taxon>Dothideomycetidae</taxon>
        <taxon>Myriangiales</taxon>
        <taxon>Myriangiaceae</taxon>
        <taxon>Myriangium</taxon>
    </lineage>
</organism>
<dbReference type="InterPro" id="IPR017774">
    <property type="entry name" value="Bicupin_oxalate_deCO2ase/Oxase"/>
</dbReference>
<feature type="binding site" evidence="3">
    <location>
        <position position="150"/>
    </location>
    <ligand>
        <name>Mn(2+)</name>
        <dbReference type="ChEBI" id="CHEBI:29035"/>
        <label>1</label>
    </ligand>
</feature>
<evidence type="ECO:0000256" key="1">
    <source>
        <dbReference type="ARBA" id="ARBA00022723"/>
    </source>
</evidence>
<proteinExistence type="predicted"/>
<dbReference type="SMART" id="SM00835">
    <property type="entry name" value="Cupin_1"/>
    <property type="match status" value="2"/>
</dbReference>
<dbReference type="CDD" id="cd20305">
    <property type="entry name" value="cupin_OxDC_C"/>
    <property type="match status" value="1"/>
</dbReference>
<dbReference type="GO" id="GO:0046872">
    <property type="term" value="F:metal ion binding"/>
    <property type="evidence" value="ECO:0007669"/>
    <property type="project" value="UniProtKB-KW"/>
</dbReference>
<dbReference type="NCBIfam" id="TIGR03404">
    <property type="entry name" value="bicupin_oxalic"/>
    <property type="match status" value="1"/>
</dbReference>
<keyword evidence="3" id="KW-0464">Manganese</keyword>